<sequence>MESNPIQQRIEELEMKYVELRYTQTYKYLILRTPQDEREMVEAFYDHMLGIENEIEDVVLVFQSPLYEKKTYSMALIEELFSLVFLWNFSEKPSCIADNYVDWEMDRSLESEKNVAALFVANLNAFCEAVELEEHANIVCVLDYQNREGKLMLQWLKDLAQLELHPRVNLLLADTFEQPLFNALKDYAPKSTQILVHQFELDQAIKELAAMGDPEAPDTKFRYHMVQLFEAINKKREKDIEKHAAICLQVAEQNKTADANWYVQQMVIYSALSTFEFGKKQFKQAVNYINQGLDILQEIREVLPDDFVYRLLGQGLLFRGNLYLFLKQYEEAKDDFIKGETYFENCLDYLMQIEALRSIAETAKKIGDKKLRYEALNKGVRLGGNLNDTLAQSSSYALLVKDVLDAKYNSFVSDKELDTIIKPLLGEQWRTKYKSVKSILVNKEIK</sequence>
<dbReference type="RefSeq" id="WP_002988739.1">
    <property type="nucleotide sequence ID" value="NZ_CP068108.1"/>
</dbReference>
<dbReference type="Gene3D" id="1.25.40.10">
    <property type="entry name" value="Tetratricopeptide repeat domain"/>
    <property type="match status" value="1"/>
</dbReference>
<dbReference type="InterPro" id="IPR011990">
    <property type="entry name" value="TPR-like_helical_dom_sf"/>
</dbReference>
<dbReference type="GeneID" id="93529516"/>
<dbReference type="OrthoDB" id="935812at2"/>
<evidence type="ECO:0008006" key="3">
    <source>
        <dbReference type="Google" id="ProtNLM"/>
    </source>
</evidence>
<dbReference type="SMART" id="SM00028">
    <property type="entry name" value="TPR"/>
    <property type="match status" value="2"/>
</dbReference>
<dbReference type="Proteomes" id="UP000596202">
    <property type="component" value="Chromosome"/>
</dbReference>
<evidence type="ECO:0000313" key="1">
    <source>
        <dbReference type="EMBL" id="QQT99966.1"/>
    </source>
</evidence>
<gene>
    <name evidence="1" type="ORF">I6I88_17670</name>
</gene>
<reference evidence="1 2" key="1">
    <citation type="submission" date="2021-01" db="EMBL/GenBank/DDBJ databases">
        <title>FDA dAtabase for Regulatory Grade micrObial Sequences (FDA-ARGOS): Supporting development and validation of Infectious Disease Dx tests.</title>
        <authorList>
            <person name="Sproer C."/>
            <person name="Gronow S."/>
            <person name="Severitt S."/>
            <person name="Schroder I."/>
            <person name="Tallon L."/>
            <person name="Sadzewicz L."/>
            <person name="Zhao X."/>
            <person name="Boylan J."/>
            <person name="Ott S."/>
            <person name="Bowen H."/>
            <person name="Vavikolanu K."/>
            <person name="Mehta A."/>
            <person name="Aluvathingal J."/>
            <person name="Nadendla S."/>
            <person name="Lowell S."/>
            <person name="Myers T."/>
            <person name="Yan Y."/>
            <person name="Sichtig H."/>
        </authorList>
    </citation>
    <scope>NUCLEOTIDE SEQUENCE [LARGE SCALE GENOMIC DNA]</scope>
    <source>
        <strain evidence="1 2">FDAARGOS_1131</strain>
    </source>
</reference>
<proteinExistence type="predicted"/>
<dbReference type="InterPro" id="IPR019734">
    <property type="entry name" value="TPR_rpt"/>
</dbReference>
<dbReference type="AlphaFoldDB" id="A0A9Q6Z6V8"/>
<dbReference type="SUPFAM" id="SSF48452">
    <property type="entry name" value="TPR-like"/>
    <property type="match status" value="1"/>
</dbReference>
<accession>A0A9Q6Z6V8</accession>
<dbReference type="EMBL" id="CP068108">
    <property type="protein sequence ID" value="QQT99966.1"/>
    <property type="molecule type" value="Genomic_DNA"/>
</dbReference>
<protein>
    <recommendedName>
        <fullName evidence="3">Tetratricopeptide repeat protein</fullName>
    </recommendedName>
</protein>
<organism evidence="1 2">
    <name type="scientific">Myroides odoratus</name>
    <name type="common">Flavobacterium odoratum</name>
    <dbReference type="NCBI Taxonomy" id="256"/>
    <lineage>
        <taxon>Bacteria</taxon>
        <taxon>Pseudomonadati</taxon>
        <taxon>Bacteroidota</taxon>
        <taxon>Flavobacteriia</taxon>
        <taxon>Flavobacteriales</taxon>
        <taxon>Flavobacteriaceae</taxon>
        <taxon>Myroides</taxon>
    </lineage>
</organism>
<evidence type="ECO:0000313" key="2">
    <source>
        <dbReference type="Proteomes" id="UP000596202"/>
    </source>
</evidence>
<name>A0A9Q6Z6V8_MYROD</name>